<feature type="domain" description="Histidine kinase" evidence="9">
    <location>
        <begin position="41"/>
        <end position="255"/>
    </location>
</feature>
<evidence type="ECO:0000259" key="9">
    <source>
        <dbReference type="PROSITE" id="PS50109"/>
    </source>
</evidence>
<dbReference type="PATRIC" id="fig|1747903.4.peg.3417"/>
<proteinExistence type="predicted"/>
<dbReference type="AlphaFoldDB" id="A0A1A7C658"/>
<dbReference type="EC" id="2.7.13.3" evidence="2"/>
<dbReference type="InterPro" id="IPR036890">
    <property type="entry name" value="HATPase_C_sf"/>
</dbReference>
<dbReference type="Proteomes" id="UP000092713">
    <property type="component" value="Unassembled WGS sequence"/>
</dbReference>
<evidence type="ECO:0000256" key="4">
    <source>
        <dbReference type="ARBA" id="ARBA00022679"/>
    </source>
</evidence>
<reference evidence="10 11" key="1">
    <citation type="submission" date="2016-04" db="EMBL/GenBank/DDBJ databases">
        <title>Draft genome sequence of Janthinobacterium psychrotolerans sp. nov., isolated from freshwater sediments in Denmark.</title>
        <authorList>
            <person name="Gong X."/>
            <person name="Skrivergaard S."/>
            <person name="Korsgaard B.S."/>
            <person name="Schreiber L."/>
            <person name="Marshall I.P."/>
            <person name="Finster K."/>
            <person name="Schramm A."/>
        </authorList>
    </citation>
    <scope>NUCLEOTIDE SEQUENCE [LARGE SCALE GENOMIC DNA]</scope>
    <source>
        <strain evidence="10 11">S3-2</strain>
    </source>
</reference>
<evidence type="ECO:0000313" key="11">
    <source>
        <dbReference type="Proteomes" id="UP000092713"/>
    </source>
</evidence>
<name>A0A1A7C658_9BURK</name>
<keyword evidence="3" id="KW-0597">Phosphoprotein</keyword>
<keyword evidence="11" id="KW-1185">Reference proteome</keyword>
<dbReference type="InterPro" id="IPR003661">
    <property type="entry name" value="HisK_dim/P_dom"/>
</dbReference>
<evidence type="ECO:0000256" key="8">
    <source>
        <dbReference type="ARBA" id="ARBA00023012"/>
    </source>
</evidence>
<keyword evidence="7" id="KW-0067">ATP-binding</keyword>
<dbReference type="GO" id="GO:0000155">
    <property type="term" value="F:phosphorelay sensor kinase activity"/>
    <property type="evidence" value="ECO:0007669"/>
    <property type="project" value="InterPro"/>
</dbReference>
<organism evidence="10 11">
    <name type="scientific">Janthinobacterium psychrotolerans</name>
    <dbReference type="NCBI Taxonomy" id="1747903"/>
    <lineage>
        <taxon>Bacteria</taxon>
        <taxon>Pseudomonadati</taxon>
        <taxon>Pseudomonadota</taxon>
        <taxon>Betaproteobacteria</taxon>
        <taxon>Burkholderiales</taxon>
        <taxon>Oxalobacteraceae</taxon>
        <taxon>Janthinobacterium</taxon>
    </lineage>
</organism>
<dbReference type="RefSeq" id="WP_065307457.1">
    <property type="nucleotide sequence ID" value="NZ_LOCQ01000051.1"/>
</dbReference>
<protein>
    <recommendedName>
        <fullName evidence="2">histidine kinase</fullName>
        <ecNumber evidence="2">2.7.13.3</ecNumber>
    </recommendedName>
</protein>
<dbReference type="EMBL" id="LOCQ01000051">
    <property type="protein sequence ID" value="OBV39803.1"/>
    <property type="molecule type" value="Genomic_DNA"/>
</dbReference>
<evidence type="ECO:0000256" key="7">
    <source>
        <dbReference type="ARBA" id="ARBA00022840"/>
    </source>
</evidence>
<dbReference type="Pfam" id="PF00512">
    <property type="entry name" value="HisKA"/>
    <property type="match status" value="1"/>
</dbReference>
<dbReference type="Gene3D" id="1.10.287.130">
    <property type="match status" value="1"/>
</dbReference>
<dbReference type="PANTHER" id="PTHR43065">
    <property type="entry name" value="SENSOR HISTIDINE KINASE"/>
    <property type="match status" value="1"/>
</dbReference>
<keyword evidence="6 10" id="KW-0418">Kinase</keyword>
<gene>
    <name evidence="10" type="ORF">ASR47_101225</name>
</gene>
<keyword evidence="8" id="KW-0902">Two-component regulatory system</keyword>
<dbReference type="InterPro" id="IPR004358">
    <property type="entry name" value="Sig_transdc_His_kin-like_C"/>
</dbReference>
<dbReference type="SMART" id="SM00388">
    <property type="entry name" value="HisKA"/>
    <property type="match status" value="1"/>
</dbReference>
<dbReference type="PANTHER" id="PTHR43065:SF10">
    <property type="entry name" value="PEROXIDE STRESS-ACTIVATED HISTIDINE KINASE MAK3"/>
    <property type="match status" value="1"/>
</dbReference>
<dbReference type="Gene3D" id="3.30.565.10">
    <property type="entry name" value="Histidine kinase-like ATPase, C-terminal domain"/>
    <property type="match status" value="1"/>
</dbReference>
<dbReference type="Pfam" id="PF02518">
    <property type="entry name" value="HATPase_c"/>
    <property type="match status" value="1"/>
</dbReference>
<dbReference type="CDD" id="cd00082">
    <property type="entry name" value="HisKA"/>
    <property type="match status" value="1"/>
</dbReference>
<dbReference type="PRINTS" id="PR00344">
    <property type="entry name" value="BCTRLSENSOR"/>
</dbReference>
<dbReference type="InterPro" id="IPR036097">
    <property type="entry name" value="HisK_dim/P_sf"/>
</dbReference>
<dbReference type="GO" id="GO:0005524">
    <property type="term" value="F:ATP binding"/>
    <property type="evidence" value="ECO:0007669"/>
    <property type="project" value="UniProtKB-KW"/>
</dbReference>
<evidence type="ECO:0000256" key="2">
    <source>
        <dbReference type="ARBA" id="ARBA00012438"/>
    </source>
</evidence>
<comment type="caution">
    <text evidence="10">The sequence shown here is derived from an EMBL/GenBank/DDBJ whole genome shotgun (WGS) entry which is preliminary data.</text>
</comment>
<evidence type="ECO:0000313" key="10">
    <source>
        <dbReference type="EMBL" id="OBV39803.1"/>
    </source>
</evidence>
<accession>A0A1A7C658</accession>
<sequence>MASILYQATPRSANASVPHAPAQAEQARTARINTMGQFAASIAHEVNQPLSAIALNASAALRWLEQDPPRLDHVRDALNIIASAGSHASDMIRSLRCLACKHTGTPTTFPADEPAREVLLLLHTELQQQGIAIESLLTLGQQALRADRVQVQQVLMNLATNAVDAMRANREHPRTLRLSSRRDGAMLHFSVADSGSGVAPEAQQRIYEALYSTRPDGMGLGLAICRAIVEAHGGQLWHEAARTRGAIFHFTVPAP</sequence>
<dbReference type="InterPro" id="IPR003594">
    <property type="entry name" value="HATPase_dom"/>
</dbReference>
<dbReference type="SUPFAM" id="SSF47384">
    <property type="entry name" value="Homodimeric domain of signal transducing histidine kinase"/>
    <property type="match status" value="1"/>
</dbReference>
<evidence type="ECO:0000256" key="1">
    <source>
        <dbReference type="ARBA" id="ARBA00000085"/>
    </source>
</evidence>
<dbReference type="PROSITE" id="PS50109">
    <property type="entry name" value="HIS_KIN"/>
    <property type="match status" value="1"/>
</dbReference>
<evidence type="ECO:0000256" key="5">
    <source>
        <dbReference type="ARBA" id="ARBA00022741"/>
    </source>
</evidence>
<dbReference type="SUPFAM" id="SSF55874">
    <property type="entry name" value="ATPase domain of HSP90 chaperone/DNA topoisomerase II/histidine kinase"/>
    <property type="match status" value="1"/>
</dbReference>
<keyword evidence="5" id="KW-0547">Nucleotide-binding</keyword>
<dbReference type="OrthoDB" id="8559580at2"/>
<evidence type="ECO:0000256" key="6">
    <source>
        <dbReference type="ARBA" id="ARBA00022777"/>
    </source>
</evidence>
<dbReference type="SMART" id="SM00387">
    <property type="entry name" value="HATPase_c"/>
    <property type="match status" value="1"/>
</dbReference>
<comment type="catalytic activity">
    <reaction evidence="1">
        <text>ATP + protein L-histidine = ADP + protein N-phospho-L-histidine.</text>
        <dbReference type="EC" id="2.7.13.3"/>
    </reaction>
</comment>
<dbReference type="InterPro" id="IPR005467">
    <property type="entry name" value="His_kinase_dom"/>
</dbReference>
<dbReference type="STRING" id="1747903.ASR47_101225"/>
<keyword evidence="4" id="KW-0808">Transferase</keyword>
<evidence type="ECO:0000256" key="3">
    <source>
        <dbReference type="ARBA" id="ARBA00022553"/>
    </source>
</evidence>